<name>A0AAD9MTI7_9ANNE</name>
<dbReference type="Proteomes" id="UP001208570">
    <property type="component" value="Unassembled WGS sequence"/>
</dbReference>
<comment type="caution">
    <text evidence="2">The sequence shown here is derived from an EMBL/GenBank/DDBJ whole genome shotgun (WGS) entry which is preliminary data.</text>
</comment>
<feature type="region of interest" description="Disordered" evidence="1">
    <location>
        <begin position="1"/>
        <end position="23"/>
    </location>
</feature>
<proteinExistence type="predicted"/>
<evidence type="ECO:0000256" key="1">
    <source>
        <dbReference type="SAM" id="MobiDB-lite"/>
    </source>
</evidence>
<reference evidence="2" key="1">
    <citation type="journal article" date="2023" name="Mol. Biol. Evol.">
        <title>Third-Generation Sequencing Reveals the Adaptive Role of the Epigenome in Three Deep-Sea Polychaetes.</title>
        <authorList>
            <person name="Perez M."/>
            <person name="Aroh O."/>
            <person name="Sun Y."/>
            <person name="Lan Y."/>
            <person name="Juniper S.K."/>
            <person name="Young C.R."/>
            <person name="Angers B."/>
            <person name="Qian P.Y."/>
        </authorList>
    </citation>
    <scope>NUCLEOTIDE SEQUENCE</scope>
    <source>
        <strain evidence="2">P08H-3</strain>
    </source>
</reference>
<keyword evidence="3" id="KW-1185">Reference proteome</keyword>
<feature type="compositionally biased region" description="Basic residues" evidence="1">
    <location>
        <begin position="12"/>
        <end position="22"/>
    </location>
</feature>
<protein>
    <submittedName>
        <fullName evidence="2">Uncharacterized protein</fullName>
    </submittedName>
</protein>
<evidence type="ECO:0000313" key="2">
    <source>
        <dbReference type="EMBL" id="KAK2143588.1"/>
    </source>
</evidence>
<evidence type="ECO:0000313" key="3">
    <source>
        <dbReference type="Proteomes" id="UP001208570"/>
    </source>
</evidence>
<gene>
    <name evidence="2" type="ORF">LSH36_829g00093</name>
</gene>
<dbReference type="EMBL" id="JAODUP010000829">
    <property type="protein sequence ID" value="KAK2143588.1"/>
    <property type="molecule type" value="Genomic_DNA"/>
</dbReference>
<accession>A0AAD9MTI7</accession>
<dbReference type="AlphaFoldDB" id="A0AAD9MTI7"/>
<organism evidence="2 3">
    <name type="scientific">Paralvinella palmiformis</name>
    <dbReference type="NCBI Taxonomy" id="53620"/>
    <lineage>
        <taxon>Eukaryota</taxon>
        <taxon>Metazoa</taxon>
        <taxon>Spiralia</taxon>
        <taxon>Lophotrochozoa</taxon>
        <taxon>Annelida</taxon>
        <taxon>Polychaeta</taxon>
        <taxon>Sedentaria</taxon>
        <taxon>Canalipalpata</taxon>
        <taxon>Terebellida</taxon>
        <taxon>Terebelliformia</taxon>
        <taxon>Alvinellidae</taxon>
        <taxon>Paralvinella</taxon>
    </lineage>
</organism>
<sequence length="118" mass="12896">MNPAPTIETHTHTPHTHTHTHSHTFSLSLTHTHIHSHTHIHTIPYGIALAATPVRMSYPCPCYIPEAGQFSLALMSGRERGAGLHLFLSRQMSTCDRCTTTGASQQVGVMLSSEVTSQ</sequence>